<feature type="transmembrane region" description="Helical" evidence="1">
    <location>
        <begin position="294"/>
        <end position="315"/>
    </location>
</feature>
<dbReference type="AlphaFoldDB" id="A0A097KLR3"/>
<protein>
    <submittedName>
        <fullName evidence="2">Hypothetical chloroplast RF1</fullName>
    </submittedName>
</protein>
<keyword evidence="2" id="KW-0934">Plastid</keyword>
<feature type="transmembrane region" description="Helical" evidence="1">
    <location>
        <begin position="205"/>
        <end position="223"/>
    </location>
</feature>
<name>A0A097KLR3_9CHLO</name>
<feature type="transmembrane region" description="Helical" evidence="1">
    <location>
        <begin position="168"/>
        <end position="185"/>
    </location>
</feature>
<feature type="transmembrane region" description="Helical" evidence="1">
    <location>
        <begin position="134"/>
        <end position="162"/>
    </location>
</feature>
<dbReference type="EMBL" id="KM462869">
    <property type="protein sequence ID" value="AIT94123.1"/>
    <property type="molecule type" value="Genomic_DNA"/>
</dbReference>
<feature type="transmembrane region" description="Helical" evidence="1">
    <location>
        <begin position="253"/>
        <end position="273"/>
    </location>
</feature>
<sequence>MSFVTTIKDYIDVLNNLYDSVSGNINLIQITQQTLFFIITNIKFLLIYLISFQWFRDLTYLPVLVPQITTSLLKETFFLDNPTSNFFSFLETPVYGNNKFLIGFLNSFFLSLPISAAQLIYLRRLLIQGVPAGIAAGLGNIFGQFIFLFCVLFGLRFFIIPWYSLEPFTYILGTFLVLTIVYNMVHEHSRKVITINETTRLIKIFFLNFALTWTEQVCCFQYFGNLTVSAEPSILEIFSSNSELQSIYFHTSYLFGLLLGNVLFTTLIGLVIIKGMNFCINKSKFSYSAWINKLNFSLMTLIIAFTGSSFSYYGLDYLIANPLDFVSQDKALERSIFYPSNLKDSPEQLGSVENQFSSFNTDVSFFDRGVYLQPTDTPQTIEDLNYQGEYAWTTRRDRKGIYSVVKRRNIINNFFKKTTSQTPQKTSKSNLNRKNQDLELNKKINLDNSLENDFLFDDIPDETKRNHLFYERVDSDSTVEKPLIPVIEKLAKSEIAEGKTWAVEKKVKQKFYSNPVYKLFLKLDIDAFMRRQPVSHFLQPNEEKQLFEKRIFLANYYDSLRYYSKLPYVQDFHDLFDGSRSYADRVYNQQFKGTLKVVRRLFSITVDENDNPDKKRILKFDQPLFLNSLNTPTPLLHEELHIRNPKKSRLSQQSSSTSPFIQITDPSPFYAGWDNQLRKLVITNRLLPRSEAGLSMKVKIGNKKIQKINFTAWPLSKEILNNPEKYSNIPYNVLFESINNPEVQSKKILADLFRISENWSYETLPANVITVLPDEFRQVVPPGRGGFIWPGESQLKINLKNLLKK</sequence>
<feature type="transmembrane region" description="Helical" evidence="1">
    <location>
        <begin position="35"/>
        <end position="55"/>
    </location>
</feature>
<reference evidence="2" key="1">
    <citation type="journal article" date="2014" name="BMC Evol. Biol.">
        <title>Chloroplast phylogenomic analysis resolves deep-level relationships within the green algal class Trebouxiophyceae.</title>
        <authorList>
            <person name="Lemieux C."/>
            <person name="Otis C."/>
            <person name="Turmel M."/>
        </authorList>
    </citation>
    <scope>NUCLEOTIDE SEQUENCE</scope>
</reference>
<organism evidence="2">
    <name type="scientific">Parietochloris pseudoalveolaris</name>
    <dbReference type="NCBI Taxonomy" id="3102"/>
    <lineage>
        <taxon>Eukaryota</taxon>
        <taxon>Viridiplantae</taxon>
        <taxon>Chlorophyta</taxon>
        <taxon>core chlorophytes</taxon>
        <taxon>Trebouxiophyceae</taxon>
        <taxon>Trebouxiales</taxon>
        <taxon>Trebouxiaceae</taxon>
        <taxon>Parietochloris</taxon>
    </lineage>
</organism>
<evidence type="ECO:0000313" key="2">
    <source>
        <dbReference type="EMBL" id="AIT94123.1"/>
    </source>
</evidence>
<keyword evidence="1" id="KW-0812">Transmembrane</keyword>
<keyword evidence="2" id="KW-0150">Chloroplast</keyword>
<keyword evidence="1" id="KW-0472">Membrane</keyword>
<gene>
    <name evidence="2" type="primary">ycf1</name>
</gene>
<keyword evidence="1" id="KW-1133">Transmembrane helix</keyword>
<geneLocation type="chloroplast" evidence="2"/>
<dbReference type="GeneID" id="22159349"/>
<dbReference type="RefSeq" id="YP_009105496.1">
    <property type="nucleotide sequence ID" value="NC_025532.1"/>
</dbReference>
<evidence type="ECO:0000256" key="1">
    <source>
        <dbReference type="SAM" id="Phobius"/>
    </source>
</evidence>
<proteinExistence type="predicted"/>
<feature type="transmembrane region" description="Helical" evidence="1">
    <location>
        <begin position="100"/>
        <end position="122"/>
    </location>
</feature>
<accession>A0A097KLR3</accession>